<feature type="non-terminal residue" evidence="1">
    <location>
        <position position="1"/>
    </location>
</feature>
<comment type="caution">
    <text evidence="1">The sequence shown here is derived from an EMBL/GenBank/DDBJ whole genome shotgun (WGS) entry which is preliminary data.</text>
</comment>
<proteinExistence type="predicted"/>
<gene>
    <name evidence="1" type="ORF">S01H4_49971</name>
</gene>
<dbReference type="EMBL" id="BART01028319">
    <property type="protein sequence ID" value="GAG90134.1"/>
    <property type="molecule type" value="Genomic_DNA"/>
</dbReference>
<evidence type="ECO:0000313" key="1">
    <source>
        <dbReference type="EMBL" id="GAG90134.1"/>
    </source>
</evidence>
<dbReference type="AlphaFoldDB" id="X1B2Z8"/>
<organism evidence="1">
    <name type="scientific">marine sediment metagenome</name>
    <dbReference type="NCBI Taxonomy" id="412755"/>
    <lineage>
        <taxon>unclassified sequences</taxon>
        <taxon>metagenomes</taxon>
        <taxon>ecological metagenomes</taxon>
    </lineage>
</organism>
<dbReference type="Pfam" id="PF16444">
    <property type="entry name" value="DUF5041"/>
    <property type="match status" value="1"/>
</dbReference>
<name>X1B2Z8_9ZZZZ</name>
<dbReference type="InterPro" id="IPR032222">
    <property type="entry name" value="DUF5041"/>
</dbReference>
<sequence>TEFDWLKSSKFKEKINNHVKSNAGKYAISDVSQQLKSFLVKAGRLSFVFLIVTLLGTANSYSQFNKDFKDITHEDVIEALQFAGIDIFKFSVNSFNKNYDFYVFVDEFTQAEGLKRVVTLLAHETKFRQYSDDKSFVTKHINYFRFLTKVLNNTYNTIYLYVSTNHVSTWKELHIAKEFSRKHYWVRFSQQETEVNKTIPLLFYGSEWDDIIDGKKVTRFCSMNELKPELADPTIKLIPHYFIISYRFQERQ</sequence>
<protein>
    <submittedName>
        <fullName evidence="1">Uncharacterized protein</fullName>
    </submittedName>
</protein>
<reference evidence="1" key="1">
    <citation type="journal article" date="2014" name="Front. Microbiol.">
        <title>High frequency of phylogenetically diverse reductive dehalogenase-homologous genes in deep subseafloor sedimentary metagenomes.</title>
        <authorList>
            <person name="Kawai M."/>
            <person name="Futagami T."/>
            <person name="Toyoda A."/>
            <person name="Takaki Y."/>
            <person name="Nishi S."/>
            <person name="Hori S."/>
            <person name="Arai W."/>
            <person name="Tsubouchi T."/>
            <person name="Morono Y."/>
            <person name="Uchiyama I."/>
            <person name="Ito T."/>
            <person name="Fujiyama A."/>
            <person name="Inagaki F."/>
            <person name="Takami H."/>
        </authorList>
    </citation>
    <scope>NUCLEOTIDE SEQUENCE</scope>
    <source>
        <strain evidence="1">Expedition CK06-06</strain>
    </source>
</reference>
<accession>X1B2Z8</accession>